<accession>A0A1H7SW64</accession>
<dbReference type="OrthoDB" id="121633at2"/>
<dbReference type="GO" id="GO:0005840">
    <property type="term" value="C:ribosome"/>
    <property type="evidence" value="ECO:0007669"/>
    <property type="project" value="UniProtKB-KW"/>
</dbReference>
<dbReference type="RefSeq" id="WP_091624826.1">
    <property type="nucleotide sequence ID" value="NZ_FNZN01000005.1"/>
</dbReference>
<evidence type="ECO:0000313" key="1">
    <source>
        <dbReference type="EMBL" id="SEL76833.1"/>
    </source>
</evidence>
<name>A0A1H7SW64_9FLAO</name>
<dbReference type="InterPro" id="IPR003489">
    <property type="entry name" value="RHF/RaiA"/>
</dbReference>
<protein>
    <submittedName>
        <fullName evidence="1">Sigma 54 modulation protein / S30EA ribosomal protein</fullName>
    </submittedName>
</protein>
<dbReference type="STRING" id="228957.SAMN04488008_105148"/>
<keyword evidence="2" id="KW-1185">Reference proteome</keyword>
<keyword evidence="1" id="KW-0689">Ribosomal protein</keyword>
<dbReference type="InterPro" id="IPR036567">
    <property type="entry name" value="RHF-like"/>
</dbReference>
<proteinExistence type="predicted"/>
<keyword evidence="1" id="KW-0687">Ribonucleoprotein</keyword>
<sequence>MTIQINTDKTISGEQRSGDFFSSQITEALERFESHITRIEVHLKDENGKKDGFNDISCLIEARLEGRQPIAISNQANTIDLAVAGAIDKIKNAIETIIGKSQKH</sequence>
<dbReference type="SUPFAM" id="SSF69754">
    <property type="entry name" value="Ribosome binding protein Y (YfiA homologue)"/>
    <property type="match status" value="1"/>
</dbReference>
<organism evidence="1 2">
    <name type="scientific">Maribacter orientalis</name>
    <dbReference type="NCBI Taxonomy" id="228957"/>
    <lineage>
        <taxon>Bacteria</taxon>
        <taxon>Pseudomonadati</taxon>
        <taxon>Bacteroidota</taxon>
        <taxon>Flavobacteriia</taxon>
        <taxon>Flavobacteriales</taxon>
        <taxon>Flavobacteriaceae</taxon>
        <taxon>Maribacter</taxon>
    </lineage>
</organism>
<dbReference type="EMBL" id="FNZN01000005">
    <property type="protein sequence ID" value="SEL76833.1"/>
    <property type="molecule type" value="Genomic_DNA"/>
</dbReference>
<dbReference type="Pfam" id="PF02482">
    <property type="entry name" value="Ribosomal_S30AE"/>
    <property type="match status" value="1"/>
</dbReference>
<evidence type="ECO:0000313" key="2">
    <source>
        <dbReference type="Proteomes" id="UP000198990"/>
    </source>
</evidence>
<reference evidence="2" key="1">
    <citation type="submission" date="2016-10" db="EMBL/GenBank/DDBJ databases">
        <authorList>
            <person name="Varghese N."/>
            <person name="Submissions S."/>
        </authorList>
    </citation>
    <scope>NUCLEOTIDE SEQUENCE [LARGE SCALE GENOMIC DNA]</scope>
    <source>
        <strain evidence="2">DSM 16471</strain>
    </source>
</reference>
<dbReference type="Proteomes" id="UP000198990">
    <property type="component" value="Unassembled WGS sequence"/>
</dbReference>
<dbReference type="AlphaFoldDB" id="A0A1H7SW64"/>
<dbReference type="Gene3D" id="3.30.160.100">
    <property type="entry name" value="Ribosome hibernation promotion factor-like"/>
    <property type="match status" value="1"/>
</dbReference>
<gene>
    <name evidence="1" type="ORF">SAMN04488008_105148</name>
</gene>